<evidence type="ECO:0000313" key="1">
    <source>
        <dbReference type="EMBL" id="GAA3830008.1"/>
    </source>
</evidence>
<keyword evidence="2" id="KW-1185">Reference proteome</keyword>
<proteinExistence type="predicted"/>
<comment type="caution">
    <text evidence="1">The sequence shown here is derived from an EMBL/GenBank/DDBJ whole genome shotgun (WGS) entry which is preliminary data.</text>
</comment>
<protein>
    <submittedName>
        <fullName evidence="1">Uncharacterized protein</fullName>
    </submittedName>
</protein>
<dbReference type="EMBL" id="BAABDE010000029">
    <property type="protein sequence ID" value="GAA3830008.1"/>
    <property type="molecule type" value="Genomic_DNA"/>
</dbReference>
<gene>
    <name evidence="1" type="ORF">GCM10022403_074050</name>
</gene>
<organism evidence="1 2">
    <name type="scientific">Streptomyces coacervatus</name>
    <dbReference type="NCBI Taxonomy" id="647381"/>
    <lineage>
        <taxon>Bacteria</taxon>
        <taxon>Bacillati</taxon>
        <taxon>Actinomycetota</taxon>
        <taxon>Actinomycetes</taxon>
        <taxon>Kitasatosporales</taxon>
        <taxon>Streptomycetaceae</taxon>
        <taxon>Streptomyces</taxon>
    </lineage>
</organism>
<accession>A0ABP7IYN9</accession>
<sequence>MREWKSLSARSVFPHSMFRAKSGPNGSEIGVQARNAAVGRRGAAHGYRRTQGHNDAKLQANLFKYSDDTGDKYPLTSPPVPLQ</sequence>
<evidence type="ECO:0000313" key="2">
    <source>
        <dbReference type="Proteomes" id="UP001501009"/>
    </source>
</evidence>
<dbReference type="Proteomes" id="UP001501009">
    <property type="component" value="Unassembled WGS sequence"/>
</dbReference>
<reference evidence="2" key="1">
    <citation type="journal article" date="2019" name="Int. J. Syst. Evol. Microbiol.">
        <title>The Global Catalogue of Microorganisms (GCM) 10K type strain sequencing project: providing services to taxonomists for standard genome sequencing and annotation.</title>
        <authorList>
            <consortium name="The Broad Institute Genomics Platform"/>
            <consortium name="The Broad Institute Genome Sequencing Center for Infectious Disease"/>
            <person name="Wu L."/>
            <person name="Ma J."/>
        </authorList>
    </citation>
    <scope>NUCLEOTIDE SEQUENCE [LARGE SCALE GENOMIC DNA]</scope>
    <source>
        <strain evidence="2">JCM 17138</strain>
    </source>
</reference>
<name>A0ABP7IYN9_9ACTN</name>